<dbReference type="Proteomes" id="UP000789375">
    <property type="component" value="Unassembled WGS sequence"/>
</dbReference>
<sequence>MTTNLEINCPPLDDYLNPNKRITFSYEKDSYSFQQVILGEDVKSYLIGYLHLNYQKCKQVKRVSLRLKGLEKTLWIKAESIKPCEGERVLVDMTHVIFEPETDDSIDQLKVHFNIELPNNLPGTIETRVGSVSYNLRAIVTRKSGLFNSKDDMVKIKCPLKNAITLNHTNVSPHKIEGLKNGLFYVFQLPPKKYFQLGTPVSIPMNIYSLKSDVIISKVEISLKSCMNFYCDQSNEAFDKEEQ</sequence>
<protein>
    <submittedName>
        <fullName evidence="2">2248_t:CDS:1</fullName>
    </submittedName>
</protein>
<reference evidence="2" key="1">
    <citation type="submission" date="2021-06" db="EMBL/GenBank/DDBJ databases">
        <authorList>
            <person name="Kallberg Y."/>
            <person name="Tangrot J."/>
            <person name="Rosling A."/>
        </authorList>
    </citation>
    <scope>NUCLEOTIDE SEQUENCE</scope>
    <source>
        <strain evidence="2">87-6 pot B 2015</strain>
    </source>
</reference>
<dbReference type="AlphaFoldDB" id="A0A9N9NG49"/>
<dbReference type="InterPro" id="IPR011021">
    <property type="entry name" value="Arrestin-like_N"/>
</dbReference>
<feature type="non-terminal residue" evidence="2">
    <location>
        <position position="243"/>
    </location>
</feature>
<dbReference type="InterPro" id="IPR014752">
    <property type="entry name" value="Arrestin-like_C"/>
</dbReference>
<name>A0A9N9NG49_FUNMO</name>
<dbReference type="Pfam" id="PF00339">
    <property type="entry name" value="Arrestin_N"/>
    <property type="match status" value="1"/>
</dbReference>
<keyword evidence="3" id="KW-1185">Reference proteome</keyword>
<organism evidence="2 3">
    <name type="scientific">Funneliformis mosseae</name>
    <name type="common">Endomycorrhizal fungus</name>
    <name type="synonym">Glomus mosseae</name>
    <dbReference type="NCBI Taxonomy" id="27381"/>
    <lineage>
        <taxon>Eukaryota</taxon>
        <taxon>Fungi</taxon>
        <taxon>Fungi incertae sedis</taxon>
        <taxon>Mucoromycota</taxon>
        <taxon>Glomeromycotina</taxon>
        <taxon>Glomeromycetes</taxon>
        <taxon>Glomerales</taxon>
        <taxon>Glomeraceae</taxon>
        <taxon>Funneliformis</taxon>
    </lineage>
</organism>
<proteinExistence type="predicted"/>
<dbReference type="EMBL" id="CAJVPP010016424">
    <property type="protein sequence ID" value="CAG8729565.1"/>
    <property type="molecule type" value="Genomic_DNA"/>
</dbReference>
<dbReference type="InterPro" id="IPR014756">
    <property type="entry name" value="Ig_E-set"/>
</dbReference>
<dbReference type="Gene3D" id="2.60.40.640">
    <property type="match status" value="1"/>
</dbReference>
<dbReference type="SUPFAM" id="SSF81296">
    <property type="entry name" value="E set domains"/>
    <property type="match status" value="1"/>
</dbReference>
<evidence type="ECO:0000313" key="2">
    <source>
        <dbReference type="EMBL" id="CAG8729565.1"/>
    </source>
</evidence>
<evidence type="ECO:0000259" key="1">
    <source>
        <dbReference type="Pfam" id="PF00339"/>
    </source>
</evidence>
<gene>
    <name evidence="2" type="ORF">FMOSSE_LOCUS15577</name>
</gene>
<evidence type="ECO:0000313" key="3">
    <source>
        <dbReference type="Proteomes" id="UP000789375"/>
    </source>
</evidence>
<accession>A0A9N9NG49</accession>
<comment type="caution">
    <text evidence="2">The sequence shown here is derived from an EMBL/GenBank/DDBJ whole genome shotgun (WGS) entry which is preliminary data.</text>
</comment>
<feature type="domain" description="Arrestin-like N-terminal" evidence="1">
    <location>
        <begin position="48"/>
        <end position="146"/>
    </location>
</feature>